<evidence type="ECO:0000313" key="14">
    <source>
        <dbReference type="EMBL" id="RKP00204.1"/>
    </source>
</evidence>
<organism evidence="14 15">
    <name type="scientific">Caulochytrium protostelioides</name>
    <dbReference type="NCBI Taxonomy" id="1555241"/>
    <lineage>
        <taxon>Eukaryota</taxon>
        <taxon>Fungi</taxon>
        <taxon>Fungi incertae sedis</taxon>
        <taxon>Chytridiomycota</taxon>
        <taxon>Chytridiomycota incertae sedis</taxon>
        <taxon>Chytridiomycetes</taxon>
        <taxon>Caulochytriales</taxon>
        <taxon>Caulochytriaceae</taxon>
        <taxon>Caulochytrium</taxon>
    </lineage>
</organism>
<dbReference type="CDD" id="cd14752">
    <property type="entry name" value="GH31_N"/>
    <property type="match status" value="1"/>
</dbReference>
<dbReference type="InterPro" id="IPR000322">
    <property type="entry name" value="Glyco_hydro_31_TIM"/>
</dbReference>
<dbReference type="OrthoDB" id="3237269at2759"/>
<dbReference type="InterPro" id="IPR013780">
    <property type="entry name" value="Glyco_hydro_b"/>
</dbReference>
<dbReference type="AlphaFoldDB" id="A0A4P9X527"/>
<evidence type="ECO:0000256" key="3">
    <source>
        <dbReference type="ARBA" id="ARBA00007806"/>
    </source>
</evidence>
<dbReference type="InterPro" id="IPR048395">
    <property type="entry name" value="Glyco_hydro_31_C"/>
</dbReference>
<dbReference type="PANTHER" id="PTHR22762">
    <property type="entry name" value="ALPHA-GLUCOSIDASE"/>
    <property type="match status" value="1"/>
</dbReference>
<evidence type="ECO:0000256" key="2">
    <source>
        <dbReference type="ARBA" id="ARBA00004833"/>
    </source>
</evidence>
<evidence type="ECO:0000256" key="4">
    <source>
        <dbReference type="ARBA" id="ARBA00022729"/>
    </source>
</evidence>
<dbReference type="GO" id="GO:0030246">
    <property type="term" value="F:carbohydrate binding"/>
    <property type="evidence" value="ECO:0007669"/>
    <property type="project" value="InterPro"/>
</dbReference>
<dbReference type="InterPro" id="IPR011013">
    <property type="entry name" value="Gal_mutarotase_sf_dom"/>
</dbReference>
<dbReference type="Gene3D" id="2.60.40.1180">
    <property type="entry name" value="Golgi alpha-mannosidase II"/>
    <property type="match status" value="1"/>
</dbReference>
<dbReference type="Pfam" id="PF01055">
    <property type="entry name" value="Glyco_hydro_31_2nd"/>
    <property type="match status" value="1"/>
</dbReference>
<dbReference type="SUPFAM" id="SSF51445">
    <property type="entry name" value="(Trans)glycosidases"/>
    <property type="match status" value="1"/>
</dbReference>
<dbReference type="CDD" id="cd06603">
    <property type="entry name" value="GH31_GANC_GANAB_alpha"/>
    <property type="match status" value="1"/>
</dbReference>
<evidence type="ECO:0000256" key="1">
    <source>
        <dbReference type="ARBA" id="ARBA00004240"/>
    </source>
</evidence>
<dbReference type="PANTHER" id="PTHR22762:SF54">
    <property type="entry name" value="BCDNA.GH04962"/>
    <property type="match status" value="1"/>
</dbReference>
<evidence type="ECO:0000313" key="15">
    <source>
        <dbReference type="Proteomes" id="UP000274922"/>
    </source>
</evidence>
<dbReference type="GO" id="GO:0017177">
    <property type="term" value="C:glucosidase II complex"/>
    <property type="evidence" value="ECO:0007669"/>
    <property type="project" value="TreeGrafter"/>
</dbReference>
<dbReference type="InterPro" id="IPR017853">
    <property type="entry name" value="GH"/>
</dbReference>
<evidence type="ECO:0000259" key="13">
    <source>
        <dbReference type="Pfam" id="PF21365"/>
    </source>
</evidence>
<evidence type="ECO:0000256" key="10">
    <source>
        <dbReference type="RuleBase" id="RU361185"/>
    </source>
</evidence>
<accession>A0A4P9X527</accession>
<evidence type="ECO:0000256" key="5">
    <source>
        <dbReference type="ARBA" id="ARBA00022801"/>
    </source>
</evidence>
<dbReference type="SUPFAM" id="SSF51011">
    <property type="entry name" value="Glycosyl hydrolase domain"/>
    <property type="match status" value="1"/>
</dbReference>
<evidence type="ECO:0000256" key="6">
    <source>
        <dbReference type="ARBA" id="ARBA00022824"/>
    </source>
</evidence>
<dbReference type="Proteomes" id="UP000274922">
    <property type="component" value="Unassembled WGS sequence"/>
</dbReference>
<evidence type="ECO:0000259" key="11">
    <source>
        <dbReference type="Pfam" id="PF01055"/>
    </source>
</evidence>
<feature type="non-terminal residue" evidence="14">
    <location>
        <position position="632"/>
    </location>
</feature>
<dbReference type="GO" id="GO:0090599">
    <property type="term" value="F:alpha-glucosidase activity"/>
    <property type="evidence" value="ECO:0007669"/>
    <property type="project" value="TreeGrafter"/>
</dbReference>
<proteinExistence type="inferred from homology"/>
<dbReference type="Gene3D" id="2.60.40.1760">
    <property type="entry name" value="glycosyl hydrolase (family 31)"/>
    <property type="match status" value="1"/>
</dbReference>
<evidence type="ECO:0000259" key="12">
    <source>
        <dbReference type="Pfam" id="PF13802"/>
    </source>
</evidence>
<keyword evidence="8 10" id="KW-0326">Glycosidase</keyword>
<keyword evidence="6" id="KW-0256">Endoplasmic reticulum</keyword>
<dbReference type="Gene3D" id="3.20.20.80">
    <property type="entry name" value="Glycosidases"/>
    <property type="match status" value="2"/>
</dbReference>
<gene>
    <name evidence="14" type="ORF">CXG81DRAFT_13501</name>
</gene>
<dbReference type="Pfam" id="PF13802">
    <property type="entry name" value="Gal_mutarotas_2"/>
    <property type="match status" value="1"/>
</dbReference>
<dbReference type="GO" id="GO:0005975">
    <property type="term" value="P:carbohydrate metabolic process"/>
    <property type="evidence" value="ECO:0007669"/>
    <property type="project" value="InterPro"/>
</dbReference>
<dbReference type="Pfam" id="PF21365">
    <property type="entry name" value="Glyco_hydro_31_3rd"/>
    <property type="match status" value="1"/>
</dbReference>
<evidence type="ECO:0000256" key="9">
    <source>
        <dbReference type="ARBA" id="ARBA00042895"/>
    </source>
</evidence>
<dbReference type="GO" id="GO:0006491">
    <property type="term" value="P:N-glycan processing"/>
    <property type="evidence" value="ECO:0007669"/>
    <property type="project" value="TreeGrafter"/>
</dbReference>
<comment type="subcellular location">
    <subcellularLocation>
        <location evidence="1">Endoplasmic reticulum</location>
    </subcellularLocation>
</comment>
<feature type="domain" description="Glycoside hydrolase family 31 N-terminal" evidence="12">
    <location>
        <begin position="16"/>
        <end position="119"/>
    </location>
</feature>
<dbReference type="SUPFAM" id="SSF74650">
    <property type="entry name" value="Galactose mutarotase-like"/>
    <property type="match status" value="1"/>
</dbReference>
<reference evidence="15" key="1">
    <citation type="journal article" date="2018" name="Nat. Microbiol.">
        <title>Leveraging single-cell genomics to expand the fungal tree of life.</title>
        <authorList>
            <person name="Ahrendt S.R."/>
            <person name="Quandt C.A."/>
            <person name="Ciobanu D."/>
            <person name="Clum A."/>
            <person name="Salamov A."/>
            <person name="Andreopoulos B."/>
            <person name="Cheng J.F."/>
            <person name="Woyke T."/>
            <person name="Pelin A."/>
            <person name="Henrissat B."/>
            <person name="Reynolds N.K."/>
            <person name="Benny G.L."/>
            <person name="Smith M.E."/>
            <person name="James T.Y."/>
            <person name="Grigoriev I.V."/>
        </authorList>
    </citation>
    <scope>NUCLEOTIDE SEQUENCE [LARGE SCALE GENOMIC DNA]</scope>
    <source>
        <strain evidence="15">ATCC 52028</strain>
    </source>
</reference>
<keyword evidence="15" id="KW-1185">Reference proteome</keyword>
<feature type="domain" description="Glycoside hydrolase family 31 TIM barrel" evidence="11">
    <location>
        <begin position="174"/>
        <end position="502"/>
    </location>
</feature>
<comment type="similarity">
    <text evidence="3 10">Belongs to the glycosyl hydrolase 31 family.</text>
</comment>
<name>A0A4P9X527_9FUNG</name>
<feature type="domain" description="Glycosyl hydrolase family 31 C-terminal" evidence="13">
    <location>
        <begin position="510"/>
        <end position="607"/>
    </location>
</feature>
<evidence type="ECO:0000256" key="8">
    <source>
        <dbReference type="ARBA" id="ARBA00023295"/>
    </source>
</evidence>
<keyword evidence="5 10" id="KW-0378">Hydrolase</keyword>
<comment type="pathway">
    <text evidence="2">Glycan metabolism; N-glycan metabolism.</text>
</comment>
<dbReference type="InterPro" id="IPR025887">
    <property type="entry name" value="Glyco_hydro_31_N_dom"/>
</dbReference>
<dbReference type="EMBL" id="ML014229">
    <property type="protein sequence ID" value="RKP00204.1"/>
    <property type="molecule type" value="Genomic_DNA"/>
</dbReference>
<keyword evidence="7" id="KW-0325">Glycoprotein</keyword>
<evidence type="ECO:0000256" key="7">
    <source>
        <dbReference type="ARBA" id="ARBA00023180"/>
    </source>
</evidence>
<dbReference type="STRING" id="1555241.A0A4P9X527"/>
<keyword evidence="4" id="KW-0732">Signal</keyword>
<sequence length="632" mass="70867">MIALLAQLETRLWEETFNGKPDSKPNGPESMGLDLLFPGAAFVYGLPEHASPLRLRSTRGADRHPAYADPYRLYNLDVFEHELDNPMALYGSVPVLMSQAATGVAAGAYWFNAAEHWIDLERRADARVAHVAAEADTATVAHWMVESGEVDVFLFAGATPAELTDRFTRLTGRPQLPQRFSFGYHQCRENYVDQTDAMDVDAAFGEHDMPYDVLWLDLDHTDGRRYFTWDERTFPDPAGLQRHLAAGGRKVVTIQDPHIKREDAYVLSRRAKAADVFVKTPRQEDLEGWCWPGSSNWIDFLNPTGRQVWSEMLHFDNYPGSTPTLYSWIDMNEPSVFTGPEVTFPKDALHIGDVENRAVHNVYGLLQHRATYEGQVARSHATDRPFVLTRAFFAGSQRYGFAWTGDNTGHWSYLAASVPMILTNSYAGMTLVGADVGGFLGNPDVELQTRWFQLAAFQPFFRGHAARTTDRREPYLADAPWAGMIRAALRTRYRLIDWLYSLAEQSHRTGAPLNRAMFHHFAAHMSPAAYGMDDQFLLGDALLIKPVVAPEQAHVTLWVPGLGQAQAWYDYTTGRAWPGLPADDWLAVPTADPAAGIPVLLRGGRILVRRDRERRSSAAMANDPYTLIVALD</sequence>
<protein>
    <recommendedName>
        <fullName evidence="9">Glucosidase II subunit alpha</fullName>
    </recommendedName>
</protein>